<proteinExistence type="predicted"/>
<dbReference type="Gene3D" id="1.10.10.880">
    <property type="entry name" value="Anti sigma-E protein RseA, N-terminal domain"/>
    <property type="match status" value="1"/>
</dbReference>
<accession>A0A367PKE5</accession>
<reference evidence="2 3" key="1">
    <citation type="submission" date="2018-04" db="EMBL/GenBank/DDBJ databases">
        <title>Cupriavidus necator CR12 genome sequencing and assembly.</title>
        <authorList>
            <person name="Ben Fekih I."/>
            <person name="Mazhar H.S."/>
            <person name="Bello S.K."/>
            <person name="Rensing C."/>
        </authorList>
    </citation>
    <scope>NUCLEOTIDE SEQUENCE [LARGE SCALE GENOMIC DNA]</scope>
    <source>
        <strain evidence="2 3">CR12</strain>
    </source>
</reference>
<evidence type="ECO:0000313" key="3">
    <source>
        <dbReference type="Proteomes" id="UP000253501"/>
    </source>
</evidence>
<dbReference type="GO" id="GO:0016989">
    <property type="term" value="F:sigma factor antagonist activity"/>
    <property type="evidence" value="ECO:0007669"/>
    <property type="project" value="InterPro"/>
</dbReference>
<keyword evidence="1" id="KW-0472">Membrane</keyword>
<sequence length="266" mass="29075">MTDDRSSTALTTGPELERLSALVDGELAPHQQAEVAAALAHDVQACARVEDYQRQGAALRSLFPLPTDVRYVLVLPRRAWWRRVSAALAWAGAGMILGTGGVWLSAREADPWAFSRHADLAYAVYAPEQRHPVEVAATDQAHLVEWLSRRLARTLTIPALDEYGYTLMGGRLLPGAAGPAAQLMYQNQAGGRLTLYITEAAPQHASFRLLRQEDRRTFYWASAGVGYALSGQRSEPRLREIAMDVCSSVGGNPQGWQRGANSPPVE</sequence>
<evidence type="ECO:0000313" key="2">
    <source>
        <dbReference type="EMBL" id="RCJ07525.1"/>
    </source>
</evidence>
<evidence type="ECO:0000256" key="1">
    <source>
        <dbReference type="SAM" id="Phobius"/>
    </source>
</evidence>
<dbReference type="Proteomes" id="UP000253501">
    <property type="component" value="Unassembled WGS sequence"/>
</dbReference>
<dbReference type="InterPro" id="IPR036147">
    <property type="entry name" value="Anti-sigma_E_RseA_N_sf"/>
</dbReference>
<comment type="caution">
    <text evidence="2">The sequence shown here is derived from an EMBL/GenBank/DDBJ whole genome shotgun (WGS) entry which is preliminary data.</text>
</comment>
<dbReference type="RefSeq" id="WP_114132775.1">
    <property type="nucleotide sequence ID" value="NZ_CP068434.1"/>
</dbReference>
<dbReference type="EMBL" id="QDHA01000037">
    <property type="protein sequence ID" value="RCJ07525.1"/>
    <property type="molecule type" value="Genomic_DNA"/>
</dbReference>
<feature type="transmembrane region" description="Helical" evidence="1">
    <location>
        <begin position="87"/>
        <end position="106"/>
    </location>
</feature>
<gene>
    <name evidence="2" type="ORF">DDK22_16265</name>
</gene>
<name>A0A367PKE5_CUPNE</name>
<organism evidence="2 3">
    <name type="scientific">Cupriavidus necator</name>
    <name type="common">Alcaligenes eutrophus</name>
    <name type="synonym">Ralstonia eutropha</name>
    <dbReference type="NCBI Taxonomy" id="106590"/>
    <lineage>
        <taxon>Bacteria</taxon>
        <taxon>Pseudomonadati</taxon>
        <taxon>Pseudomonadota</taxon>
        <taxon>Betaproteobacteria</taxon>
        <taxon>Burkholderiales</taxon>
        <taxon>Burkholderiaceae</taxon>
        <taxon>Cupriavidus</taxon>
    </lineage>
</organism>
<protein>
    <submittedName>
        <fullName evidence="2">Anti-sigma factor</fullName>
    </submittedName>
</protein>
<keyword evidence="1" id="KW-0812">Transmembrane</keyword>
<keyword evidence="1" id="KW-1133">Transmembrane helix</keyword>
<dbReference type="AlphaFoldDB" id="A0A367PKE5"/>